<keyword evidence="5" id="KW-1185">Reference proteome</keyword>
<accession>A0A0K1QED0</accession>
<evidence type="ECO:0000313" key="4">
    <source>
        <dbReference type="EMBL" id="AKV04088.1"/>
    </source>
</evidence>
<gene>
    <name evidence="4" type="ORF">AKJ09_10751</name>
</gene>
<dbReference type="PANTHER" id="PTHR44591">
    <property type="entry name" value="STRESS RESPONSE REGULATOR PROTEIN 1"/>
    <property type="match status" value="1"/>
</dbReference>
<dbReference type="InterPro" id="IPR011006">
    <property type="entry name" value="CheY-like_superfamily"/>
</dbReference>
<sequence length="138" mass="14880">MMSHERCGKGATILVVEDDADIRDTMTLVLEGEGFKVETASDGREALDALGRGLRPAIILLDLMMPVMDGWELNDELKRQRDLATIPVVFVSALEPGTRRTASLEGAGFLRKPFELNALLDAVDRAMPDSATAGTPPG</sequence>
<evidence type="ECO:0000259" key="3">
    <source>
        <dbReference type="PROSITE" id="PS50110"/>
    </source>
</evidence>
<dbReference type="EMBL" id="CP012333">
    <property type="protein sequence ID" value="AKV04088.1"/>
    <property type="molecule type" value="Genomic_DNA"/>
</dbReference>
<dbReference type="KEGG" id="llu:AKJ09_10751"/>
<dbReference type="SUPFAM" id="SSF52172">
    <property type="entry name" value="CheY-like"/>
    <property type="match status" value="1"/>
</dbReference>
<dbReference type="Pfam" id="PF00072">
    <property type="entry name" value="Response_reg"/>
    <property type="match status" value="1"/>
</dbReference>
<evidence type="ECO:0000256" key="2">
    <source>
        <dbReference type="PROSITE-ProRule" id="PRU00169"/>
    </source>
</evidence>
<dbReference type="InterPro" id="IPR001789">
    <property type="entry name" value="Sig_transdc_resp-reg_receiver"/>
</dbReference>
<feature type="domain" description="Response regulatory" evidence="3">
    <location>
        <begin position="12"/>
        <end position="127"/>
    </location>
</feature>
<dbReference type="GO" id="GO:0000160">
    <property type="term" value="P:phosphorelay signal transduction system"/>
    <property type="evidence" value="ECO:0007669"/>
    <property type="project" value="InterPro"/>
</dbReference>
<dbReference type="PROSITE" id="PS50110">
    <property type="entry name" value="RESPONSE_REGULATORY"/>
    <property type="match status" value="1"/>
</dbReference>
<dbReference type="Gene3D" id="3.40.50.2300">
    <property type="match status" value="1"/>
</dbReference>
<name>A0A0K1QED0_9BACT</name>
<dbReference type="InterPro" id="IPR050595">
    <property type="entry name" value="Bact_response_regulator"/>
</dbReference>
<evidence type="ECO:0000256" key="1">
    <source>
        <dbReference type="ARBA" id="ARBA00022553"/>
    </source>
</evidence>
<dbReference type="Proteomes" id="UP000064967">
    <property type="component" value="Chromosome"/>
</dbReference>
<keyword evidence="1 2" id="KW-0597">Phosphoprotein</keyword>
<dbReference type="PANTHER" id="PTHR44591:SF3">
    <property type="entry name" value="RESPONSE REGULATORY DOMAIN-CONTAINING PROTEIN"/>
    <property type="match status" value="1"/>
</dbReference>
<evidence type="ECO:0000313" key="5">
    <source>
        <dbReference type="Proteomes" id="UP000064967"/>
    </source>
</evidence>
<organism evidence="4 5">
    <name type="scientific">Labilithrix luteola</name>
    <dbReference type="NCBI Taxonomy" id="1391654"/>
    <lineage>
        <taxon>Bacteria</taxon>
        <taxon>Pseudomonadati</taxon>
        <taxon>Myxococcota</taxon>
        <taxon>Polyangia</taxon>
        <taxon>Polyangiales</taxon>
        <taxon>Labilitrichaceae</taxon>
        <taxon>Labilithrix</taxon>
    </lineage>
</organism>
<dbReference type="SMART" id="SM00448">
    <property type="entry name" value="REC"/>
    <property type="match status" value="1"/>
</dbReference>
<proteinExistence type="predicted"/>
<dbReference type="STRING" id="1391654.AKJ09_10751"/>
<feature type="modified residue" description="4-aspartylphosphate" evidence="2">
    <location>
        <position position="62"/>
    </location>
</feature>
<protein>
    <submittedName>
        <fullName evidence="4">Alkaline phosphatase synthesis transcriptional regulatory protein PhoP</fullName>
    </submittedName>
</protein>
<dbReference type="AlphaFoldDB" id="A0A0K1QED0"/>
<reference evidence="4 5" key="1">
    <citation type="submission" date="2015-08" db="EMBL/GenBank/DDBJ databases">
        <authorList>
            <person name="Babu N.S."/>
            <person name="Beckwith C.J."/>
            <person name="Beseler K.G."/>
            <person name="Brison A."/>
            <person name="Carone J.V."/>
            <person name="Caskin T.P."/>
            <person name="Diamond M."/>
            <person name="Durham M.E."/>
            <person name="Foxe J.M."/>
            <person name="Go M."/>
            <person name="Henderson B.A."/>
            <person name="Jones I.B."/>
            <person name="McGettigan J.A."/>
            <person name="Micheletti S.J."/>
            <person name="Nasrallah M.E."/>
            <person name="Ortiz D."/>
            <person name="Piller C.R."/>
            <person name="Privatt S.R."/>
            <person name="Schneider S.L."/>
            <person name="Sharp S."/>
            <person name="Smith T.C."/>
            <person name="Stanton J.D."/>
            <person name="Ullery H.E."/>
            <person name="Wilson R.J."/>
            <person name="Serrano M.G."/>
            <person name="Buck G."/>
            <person name="Lee V."/>
            <person name="Wang Y."/>
            <person name="Carvalho R."/>
            <person name="Voegtly L."/>
            <person name="Shi R."/>
            <person name="Duckworth R."/>
            <person name="Johnson A."/>
            <person name="Loviza R."/>
            <person name="Walstead R."/>
            <person name="Shah Z."/>
            <person name="Kiflezghi M."/>
            <person name="Wade K."/>
            <person name="Ball S.L."/>
            <person name="Bradley K.W."/>
            <person name="Asai D.J."/>
            <person name="Bowman C.A."/>
            <person name="Russell D.A."/>
            <person name="Pope W.H."/>
            <person name="Jacobs-Sera D."/>
            <person name="Hendrix R.W."/>
            <person name="Hatfull G.F."/>
        </authorList>
    </citation>
    <scope>NUCLEOTIDE SEQUENCE [LARGE SCALE GENOMIC DNA]</scope>
    <source>
        <strain evidence="4 5">DSM 27648</strain>
    </source>
</reference>